<evidence type="ECO:0000259" key="8">
    <source>
        <dbReference type="PROSITE" id="PS50908"/>
    </source>
</evidence>
<feature type="region of interest" description="Disordered" evidence="7">
    <location>
        <begin position="288"/>
        <end position="307"/>
    </location>
</feature>
<sequence length="307" mass="34764">MSLDDNISRQADEIEALTAIYGDEWCVIDSVSRIYCIRIADSLDDPKWKLSLQVVLPDDYPLLSPPQFQINATWLRGNERTALENKLSQIYCDNMGEDLIFMWVEGVREFLQDKSDKDPISDSVSDRMVVQTTEEDDADDDFDPSSLGDVTFVAYQADLNNRCSVPCPEIIHGSTLSDRRSTFQPHLASVTDKLQITAVMQKLLENKKIANATHNMLAYRIMTGSGPVYQGCDDDGETHAGSRMLHLLQIMNAENVMVVVSRWYGGIHLGPDRFKHINNCTRQILEENGFQRDKEEKKGPRSGKKSR</sequence>
<dbReference type="InterPro" id="IPR016135">
    <property type="entry name" value="UBQ-conjugating_enzyme/RWD"/>
</dbReference>
<evidence type="ECO:0000256" key="1">
    <source>
        <dbReference type="ARBA" id="ARBA00004496"/>
    </source>
</evidence>
<organism evidence="9 10">
    <name type="scientific">Aplysia californica</name>
    <name type="common">California sea hare</name>
    <dbReference type="NCBI Taxonomy" id="6500"/>
    <lineage>
        <taxon>Eukaryota</taxon>
        <taxon>Metazoa</taxon>
        <taxon>Spiralia</taxon>
        <taxon>Lophotrochozoa</taxon>
        <taxon>Mollusca</taxon>
        <taxon>Gastropoda</taxon>
        <taxon>Heterobranchia</taxon>
        <taxon>Euthyneura</taxon>
        <taxon>Tectipleura</taxon>
        <taxon>Aplysiida</taxon>
        <taxon>Aplysioidea</taxon>
        <taxon>Aplysiidae</taxon>
        <taxon>Aplysia</taxon>
    </lineage>
</organism>
<dbReference type="InterPro" id="IPR001498">
    <property type="entry name" value="Impact_N"/>
</dbReference>
<dbReference type="Proteomes" id="UP000694888">
    <property type="component" value="Unplaced"/>
</dbReference>
<keyword evidence="3" id="KW-0963">Cytoplasm</keyword>
<keyword evidence="6" id="KW-0346">Stress response</keyword>
<dbReference type="InterPro" id="IPR006575">
    <property type="entry name" value="RWD_dom"/>
</dbReference>
<feature type="compositionally biased region" description="Basic and acidic residues" evidence="7">
    <location>
        <begin position="289"/>
        <end position="299"/>
    </location>
</feature>
<evidence type="ECO:0000313" key="9">
    <source>
        <dbReference type="Proteomes" id="UP000694888"/>
    </source>
</evidence>
<dbReference type="Pfam" id="PF05773">
    <property type="entry name" value="RWD"/>
    <property type="match status" value="1"/>
</dbReference>
<dbReference type="CDD" id="cd23821">
    <property type="entry name" value="RWD_IMPACT"/>
    <property type="match status" value="1"/>
</dbReference>
<reference evidence="10" key="1">
    <citation type="submission" date="2025-08" db="UniProtKB">
        <authorList>
            <consortium name="RefSeq"/>
        </authorList>
    </citation>
    <scope>IDENTIFICATION</scope>
</reference>
<keyword evidence="4" id="KW-0678">Repressor</keyword>
<evidence type="ECO:0000256" key="6">
    <source>
        <dbReference type="ARBA" id="ARBA00023016"/>
    </source>
</evidence>
<feature type="domain" description="RWD" evidence="8">
    <location>
        <begin position="12"/>
        <end position="114"/>
    </location>
</feature>
<keyword evidence="9" id="KW-1185">Reference proteome</keyword>
<dbReference type="SUPFAM" id="SSF54211">
    <property type="entry name" value="Ribosomal protein S5 domain 2-like"/>
    <property type="match status" value="1"/>
</dbReference>
<dbReference type="GeneID" id="101854853"/>
<evidence type="ECO:0000256" key="7">
    <source>
        <dbReference type="SAM" id="MobiDB-lite"/>
    </source>
</evidence>
<evidence type="ECO:0000256" key="3">
    <source>
        <dbReference type="ARBA" id="ARBA00022490"/>
    </source>
</evidence>
<accession>A0ABM0JGQ6</accession>
<dbReference type="SUPFAM" id="SSF54495">
    <property type="entry name" value="UBC-like"/>
    <property type="match status" value="1"/>
</dbReference>
<dbReference type="SMART" id="SM00591">
    <property type="entry name" value="RWD"/>
    <property type="match status" value="1"/>
</dbReference>
<comment type="similarity">
    <text evidence="2">Belongs to the IMPACT family.</text>
</comment>
<proteinExistence type="inferred from homology"/>
<dbReference type="PROSITE" id="PS50908">
    <property type="entry name" value="RWD"/>
    <property type="match status" value="1"/>
</dbReference>
<dbReference type="Gene3D" id="3.30.230.30">
    <property type="entry name" value="Impact, N-terminal domain"/>
    <property type="match status" value="1"/>
</dbReference>
<protein>
    <submittedName>
        <fullName evidence="10">Protein IMPACT</fullName>
    </submittedName>
</protein>
<evidence type="ECO:0000256" key="5">
    <source>
        <dbReference type="ARBA" id="ARBA00022845"/>
    </source>
</evidence>
<dbReference type="Gene3D" id="3.10.110.10">
    <property type="entry name" value="Ubiquitin Conjugating Enzyme"/>
    <property type="match status" value="1"/>
</dbReference>
<dbReference type="PANTHER" id="PTHR16301:SF25">
    <property type="entry name" value="PROTEIN IMPACT"/>
    <property type="match status" value="1"/>
</dbReference>
<dbReference type="Pfam" id="PF01205">
    <property type="entry name" value="Impact_N"/>
    <property type="match status" value="1"/>
</dbReference>
<dbReference type="InterPro" id="IPR023582">
    <property type="entry name" value="Impact"/>
</dbReference>
<comment type="subcellular location">
    <subcellularLocation>
        <location evidence="1">Cytoplasm</location>
    </subcellularLocation>
</comment>
<dbReference type="RefSeq" id="XP_005093304.1">
    <property type="nucleotide sequence ID" value="XM_005093247.3"/>
</dbReference>
<evidence type="ECO:0000313" key="10">
    <source>
        <dbReference type="RefSeq" id="XP_005093304.1"/>
    </source>
</evidence>
<evidence type="ECO:0000256" key="2">
    <source>
        <dbReference type="ARBA" id="ARBA00007665"/>
    </source>
</evidence>
<name>A0ABM0JGQ6_APLCA</name>
<dbReference type="PANTHER" id="PTHR16301">
    <property type="entry name" value="IMPACT-RELATED"/>
    <property type="match status" value="1"/>
</dbReference>
<keyword evidence="5" id="KW-0810">Translation regulation</keyword>
<gene>
    <name evidence="10" type="primary">LOC101854853</name>
</gene>
<dbReference type="InterPro" id="IPR020568">
    <property type="entry name" value="Ribosomal_Su5_D2-typ_SF"/>
</dbReference>
<evidence type="ECO:0000256" key="4">
    <source>
        <dbReference type="ARBA" id="ARBA00022491"/>
    </source>
</evidence>
<dbReference type="InterPro" id="IPR036956">
    <property type="entry name" value="Impact_N_sf"/>
</dbReference>